<evidence type="ECO:0000256" key="1">
    <source>
        <dbReference type="ARBA" id="ARBA00022490"/>
    </source>
</evidence>
<comment type="similarity">
    <text evidence="6">Belongs to the KhpB RNA-binding protein family.</text>
</comment>
<dbReference type="PANTHER" id="PTHR35800">
    <property type="entry name" value="PROTEIN JAG"/>
    <property type="match status" value="1"/>
</dbReference>
<dbReference type="Pfam" id="PF01424">
    <property type="entry name" value="R3H"/>
    <property type="match status" value="1"/>
</dbReference>
<dbReference type="PANTHER" id="PTHR35800:SF1">
    <property type="entry name" value="RNA-BINDING PROTEIN KHPB"/>
    <property type="match status" value="1"/>
</dbReference>
<dbReference type="InterPro" id="IPR015946">
    <property type="entry name" value="KH_dom-like_a/b"/>
</dbReference>
<keyword evidence="1 6" id="KW-0963">Cytoplasm</keyword>
<evidence type="ECO:0000256" key="6">
    <source>
        <dbReference type="HAMAP-Rule" id="MF_00867"/>
    </source>
</evidence>
<dbReference type="InterPro" id="IPR038008">
    <property type="entry name" value="Jag_KH"/>
</dbReference>
<sequence>MKKMTVSGKTVEDAVQAGLAEWKVSSDRVEVEVLEQPSKGLFGLLGAKEAKVALTLIPDPIEEAMSFLKELIDAASIDITVEQEERDGQTVLHMHGPELGILIGRRGHTLDSVQYLVNIVANRYSDKHLRIVVDAEHFRQRRVKTLEELSKRLAQKVIRSGKEVMLEPMNALERRIIHTQLQEHDQVKTFSKGEEPNRRVVITLK</sequence>
<dbReference type="Gene3D" id="3.30.300.20">
    <property type="match status" value="1"/>
</dbReference>
<dbReference type="SMART" id="SM00393">
    <property type="entry name" value="R3H"/>
    <property type="match status" value="1"/>
</dbReference>
<dbReference type="RefSeq" id="WP_379929740.1">
    <property type="nucleotide sequence ID" value="NZ_JBHUMM010000025.1"/>
</dbReference>
<name>A0ABW5RAZ0_9BACL</name>
<keyword evidence="9" id="KW-1185">Reference proteome</keyword>
<dbReference type="SMART" id="SM01245">
    <property type="entry name" value="Jag_N"/>
    <property type="match status" value="1"/>
</dbReference>
<dbReference type="HAMAP" id="MF_00867">
    <property type="entry name" value="KhpB"/>
    <property type="match status" value="1"/>
</dbReference>
<keyword evidence="4 6" id="KW-0143">Chaperone</keyword>
<evidence type="ECO:0000256" key="3">
    <source>
        <dbReference type="ARBA" id="ARBA00022960"/>
    </source>
</evidence>
<dbReference type="InterPro" id="IPR039247">
    <property type="entry name" value="KhpB"/>
</dbReference>
<evidence type="ECO:0000256" key="4">
    <source>
        <dbReference type="ARBA" id="ARBA00023186"/>
    </source>
</evidence>
<dbReference type="PROSITE" id="PS51061">
    <property type="entry name" value="R3H"/>
    <property type="match status" value="1"/>
</dbReference>
<dbReference type="InterPro" id="IPR034079">
    <property type="entry name" value="R3H_KhpB"/>
</dbReference>
<dbReference type="InterPro" id="IPR038247">
    <property type="entry name" value="Jag_N_dom_sf"/>
</dbReference>
<dbReference type="InterPro" id="IPR032782">
    <property type="entry name" value="KhpB_N"/>
</dbReference>
<comment type="caution">
    <text evidence="8">The sequence shown here is derived from an EMBL/GenBank/DDBJ whole genome shotgun (WGS) entry which is preliminary data.</text>
</comment>
<reference evidence="9" key="1">
    <citation type="journal article" date="2019" name="Int. J. Syst. Evol. Microbiol.">
        <title>The Global Catalogue of Microorganisms (GCM) 10K type strain sequencing project: providing services to taxonomists for standard genome sequencing and annotation.</title>
        <authorList>
            <consortium name="The Broad Institute Genomics Platform"/>
            <consortium name="The Broad Institute Genome Sequencing Center for Infectious Disease"/>
            <person name="Wu L."/>
            <person name="Ma J."/>
        </authorList>
    </citation>
    <scope>NUCLEOTIDE SEQUENCE [LARGE SCALE GENOMIC DNA]</scope>
    <source>
        <strain evidence="9">KCTC 33676</strain>
    </source>
</reference>
<protein>
    <recommendedName>
        <fullName evidence="6">RNA-binding protein KhpB</fullName>
    </recommendedName>
    <alternativeName>
        <fullName evidence="6">RNA-binding protein EloR</fullName>
    </alternativeName>
</protein>
<accession>A0ABW5RAZ0</accession>
<dbReference type="Proteomes" id="UP001597497">
    <property type="component" value="Unassembled WGS sequence"/>
</dbReference>
<gene>
    <name evidence="8" type="primary">jag</name>
    <name evidence="6" type="synonym">eloR</name>
    <name evidence="6" type="synonym">khpB</name>
    <name evidence="8" type="ORF">ACFSUC_11435</name>
</gene>
<comment type="subcellular location">
    <subcellularLocation>
        <location evidence="6">Cytoplasm</location>
    </subcellularLocation>
</comment>
<comment type="domain">
    <text evidence="6">Has an N-terminal Jag-N domain and 2 RNA-binding domains (KH and R3H).</text>
</comment>
<comment type="function">
    <text evidence="6">A probable RNA chaperone. Forms a complex with KhpA which binds to cellular RNA and controls its expression. Plays a role in peptidoglycan (PG) homeostasis and cell length regulation.</text>
</comment>
<dbReference type="Gene3D" id="3.30.1370.50">
    <property type="entry name" value="R3H-like domain"/>
    <property type="match status" value="1"/>
</dbReference>
<evidence type="ECO:0000313" key="9">
    <source>
        <dbReference type="Proteomes" id="UP001597497"/>
    </source>
</evidence>
<dbReference type="CDD" id="cd02414">
    <property type="entry name" value="KH-II_Jag"/>
    <property type="match status" value="1"/>
</dbReference>
<dbReference type="Pfam" id="PF13083">
    <property type="entry name" value="KH_KhpA-B"/>
    <property type="match status" value="1"/>
</dbReference>
<dbReference type="InterPro" id="IPR001374">
    <property type="entry name" value="R3H_dom"/>
</dbReference>
<keyword evidence="5 6" id="KW-0961">Cell wall biogenesis/degradation</keyword>
<dbReference type="Gene3D" id="3.30.30.80">
    <property type="entry name" value="probable RNA-binding protein from clostridium symbiosum atcc 14940"/>
    <property type="match status" value="1"/>
</dbReference>
<comment type="subunit">
    <text evidence="6">Forms a complex with KhpA.</text>
</comment>
<keyword evidence="2 6" id="KW-0694">RNA-binding</keyword>
<evidence type="ECO:0000256" key="2">
    <source>
        <dbReference type="ARBA" id="ARBA00022884"/>
    </source>
</evidence>
<dbReference type="EMBL" id="JBHUMM010000025">
    <property type="protein sequence ID" value="MFD2672212.1"/>
    <property type="molecule type" value="Genomic_DNA"/>
</dbReference>
<evidence type="ECO:0000313" key="8">
    <source>
        <dbReference type="EMBL" id="MFD2672212.1"/>
    </source>
</evidence>
<evidence type="ECO:0000259" key="7">
    <source>
        <dbReference type="PROSITE" id="PS51061"/>
    </source>
</evidence>
<dbReference type="InterPro" id="IPR036867">
    <property type="entry name" value="R3H_dom_sf"/>
</dbReference>
<feature type="domain" description="R3H" evidence="7">
    <location>
        <begin position="140"/>
        <end position="205"/>
    </location>
</feature>
<dbReference type="CDD" id="cd02644">
    <property type="entry name" value="R3H_jag"/>
    <property type="match status" value="1"/>
</dbReference>
<keyword evidence="3 6" id="KW-0133">Cell shape</keyword>
<dbReference type="NCBIfam" id="NF041568">
    <property type="entry name" value="Jag_EloR"/>
    <property type="match status" value="1"/>
</dbReference>
<feature type="region of interest" description="Jag_N domain" evidence="6">
    <location>
        <begin position="5"/>
        <end position="55"/>
    </location>
</feature>
<proteinExistence type="inferred from homology"/>
<dbReference type="SUPFAM" id="SSF82708">
    <property type="entry name" value="R3H domain"/>
    <property type="match status" value="1"/>
</dbReference>
<dbReference type="Pfam" id="PF14804">
    <property type="entry name" value="Jag_N"/>
    <property type="match status" value="1"/>
</dbReference>
<evidence type="ECO:0000256" key="5">
    <source>
        <dbReference type="ARBA" id="ARBA00023316"/>
    </source>
</evidence>
<organism evidence="8 9">
    <name type="scientific">Marinicrinis sediminis</name>
    <dbReference type="NCBI Taxonomy" id="1652465"/>
    <lineage>
        <taxon>Bacteria</taxon>
        <taxon>Bacillati</taxon>
        <taxon>Bacillota</taxon>
        <taxon>Bacilli</taxon>
        <taxon>Bacillales</taxon>
        <taxon>Paenibacillaceae</taxon>
    </lineage>
</organism>